<keyword evidence="2" id="KW-1185">Reference proteome</keyword>
<protein>
    <submittedName>
        <fullName evidence="1">Uncharacterized protein</fullName>
    </submittedName>
</protein>
<sequence>MNPCYGNTARNLQCRVPDVSPHGSPPLLAAVDGVEFAGRGRHLPHLPLRGRRRAASHLTLLLRWVPALCSPVMPAAVDQELGHSVLRTVQVPVHHAHQDQTLQKVGEAGDVPCGAA</sequence>
<evidence type="ECO:0000313" key="1">
    <source>
        <dbReference type="EMBL" id="GFR16980.1"/>
    </source>
</evidence>
<dbReference type="EMBL" id="BMAO01017605">
    <property type="protein sequence ID" value="GFR16980.1"/>
    <property type="molecule type" value="Genomic_DNA"/>
</dbReference>
<dbReference type="Proteomes" id="UP000887116">
    <property type="component" value="Unassembled WGS sequence"/>
</dbReference>
<comment type="caution">
    <text evidence="1">The sequence shown here is derived from an EMBL/GenBank/DDBJ whole genome shotgun (WGS) entry which is preliminary data.</text>
</comment>
<evidence type="ECO:0000313" key="2">
    <source>
        <dbReference type="Proteomes" id="UP000887116"/>
    </source>
</evidence>
<dbReference type="AlphaFoldDB" id="A0A8X6J2D5"/>
<gene>
    <name evidence="1" type="ORF">TNCT_10021</name>
</gene>
<organism evidence="1 2">
    <name type="scientific">Trichonephila clavata</name>
    <name type="common">Joro spider</name>
    <name type="synonym">Nephila clavata</name>
    <dbReference type="NCBI Taxonomy" id="2740835"/>
    <lineage>
        <taxon>Eukaryota</taxon>
        <taxon>Metazoa</taxon>
        <taxon>Ecdysozoa</taxon>
        <taxon>Arthropoda</taxon>
        <taxon>Chelicerata</taxon>
        <taxon>Arachnida</taxon>
        <taxon>Araneae</taxon>
        <taxon>Araneomorphae</taxon>
        <taxon>Entelegynae</taxon>
        <taxon>Araneoidea</taxon>
        <taxon>Nephilidae</taxon>
        <taxon>Trichonephila</taxon>
    </lineage>
</organism>
<accession>A0A8X6J2D5</accession>
<reference evidence="1" key="1">
    <citation type="submission" date="2020-07" db="EMBL/GenBank/DDBJ databases">
        <title>Multicomponent nature underlies the extraordinary mechanical properties of spider dragline silk.</title>
        <authorList>
            <person name="Kono N."/>
            <person name="Nakamura H."/>
            <person name="Mori M."/>
            <person name="Yoshida Y."/>
            <person name="Ohtoshi R."/>
            <person name="Malay A.D."/>
            <person name="Moran D.A.P."/>
            <person name="Tomita M."/>
            <person name="Numata K."/>
            <person name="Arakawa K."/>
        </authorList>
    </citation>
    <scope>NUCLEOTIDE SEQUENCE</scope>
</reference>
<name>A0A8X6J2D5_TRICU</name>
<proteinExistence type="predicted"/>